<dbReference type="Gene3D" id="3.10.350.10">
    <property type="entry name" value="LysM domain"/>
    <property type="match status" value="1"/>
</dbReference>
<feature type="region of interest" description="Disordered" evidence="1">
    <location>
        <begin position="203"/>
        <end position="227"/>
    </location>
</feature>
<dbReference type="Proteomes" id="UP000000716">
    <property type="component" value="Chromosome"/>
</dbReference>
<dbReference type="CDD" id="cd00118">
    <property type="entry name" value="LysM"/>
    <property type="match status" value="1"/>
</dbReference>
<dbReference type="HOGENOM" id="CLU_077348_0_0_9"/>
<dbReference type="PROSITE" id="PS51782">
    <property type="entry name" value="LYSM"/>
    <property type="match status" value="1"/>
</dbReference>
<keyword evidence="4" id="KW-1185">Reference proteome</keyword>
<dbReference type="AlphaFoldDB" id="C4L0Q9"/>
<evidence type="ECO:0000259" key="2">
    <source>
        <dbReference type="PROSITE" id="PS51782"/>
    </source>
</evidence>
<dbReference type="SUPFAM" id="SSF54106">
    <property type="entry name" value="LysM domain"/>
    <property type="match status" value="1"/>
</dbReference>
<dbReference type="InterPro" id="IPR018392">
    <property type="entry name" value="LysM"/>
</dbReference>
<dbReference type="KEGG" id="eat:EAT1b_0042"/>
<dbReference type="Pfam" id="PF01476">
    <property type="entry name" value="LysM"/>
    <property type="match status" value="1"/>
</dbReference>
<dbReference type="STRING" id="360911.EAT1b_0042"/>
<dbReference type="InterPro" id="IPR036779">
    <property type="entry name" value="LysM_dom_sf"/>
</dbReference>
<dbReference type="SMART" id="SM00257">
    <property type="entry name" value="LysM"/>
    <property type="match status" value="1"/>
</dbReference>
<dbReference type="EMBL" id="CP001615">
    <property type="protein sequence ID" value="ACQ68977.1"/>
    <property type="molecule type" value="Genomic_DNA"/>
</dbReference>
<protein>
    <submittedName>
        <fullName evidence="3">Peptidoglycan-binding LysM</fullName>
    </submittedName>
</protein>
<name>C4L0Q9_EXISA</name>
<gene>
    <name evidence="3" type="ordered locus">EAT1b_0042</name>
</gene>
<sequence>MVKRQKFEITLKNNRTGRSLLIPVLPTDGQLSYMPGKTQAESINIVNLGKVDIPSGHDLDGVEFSAFFPARYDAGYCTTSKLLKPLEYDKLIQDWKKRRDPIQFIVPAAKINRRMYISDYRPRYGIGAEGDVYYALSLVEYRDIKPVKVKIDTKTLKKKGSRSRPKLPKKPNPEYYVVKKGDWLIKIAKRHGIKDWRRDLYLPNKKPKGPLGPNPDLIYPGQKLKLP</sequence>
<organism evidence="3 4">
    <name type="scientific">Exiguobacterium sp. (strain ATCC BAA-1283 / AT1b)</name>
    <dbReference type="NCBI Taxonomy" id="360911"/>
    <lineage>
        <taxon>Bacteria</taxon>
        <taxon>Bacillati</taxon>
        <taxon>Bacillota</taxon>
        <taxon>Bacilli</taxon>
        <taxon>Bacillales</taxon>
        <taxon>Bacillales Family XII. Incertae Sedis</taxon>
        <taxon>Exiguobacterium</taxon>
    </lineage>
</organism>
<proteinExistence type="predicted"/>
<evidence type="ECO:0000313" key="4">
    <source>
        <dbReference type="Proteomes" id="UP000000716"/>
    </source>
</evidence>
<dbReference type="eggNOG" id="COG1652">
    <property type="taxonomic scope" value="Bacteria"/>
</dbReference>
<feature type="domain" description="LysM" evidence="2">
    <location>
        <begin position="174"/>
        <end position="226"/>
    </location>
</feature>
<evidence type="ECO:0000256" key="1">
    <source>
        <dbReference type="SAM" id="MobiDB-lite"/>
    </source>
</evidence>
<evidence type="ECO:0000313" key="3">
    <source>
        <dbReference type="EMBL" id="ACQ68977.1"/>
    </source>
</evidence>
<reference evidence="3 4" key="1">
    <citation type="journal article" date="2011" name="J. Bacteriol.">
        <title>Complete genome sequence of the Thermophilic Bacterium Exiguobacterium sp. AT1b.</title>
        <authorList>
            <person name="Vishnivetskaya T.A."/>
            <person name="Lucas S."/>
            <person name="Copeland A."/>
            <person name="Lapidus A."/>
            <person name="Glavina Del Rio T."/>
            <person name="Dalin E."/>
            <person name="Tice H."/>
            <person name="Bruce D.C."/>
            <person name="Goodwin L.A."/>
            <person name="Pitluck S."/>
            <person name="Saunders E."/>
            <person name="Brettin T."/>
            <person name="Detter C."/>
            <person name="Han C."/>
            <person name="Larimer F."/>
            <person name="Land M.L."/>
            <person name="Hauser L.J."/>
            <person name="Kyrpides N.C."/>
            <person name="Ovchinnikova G."/>
            <person name="Kathariou S."/>
            <person name="Ramaley R.F."/>
            <person name="Rodrigues D.F."/>
            <person name="Hendrix C."/>
            <person name="Richardson P."/>
            <person name="Tiedje J.M."/>
        </authorList>
    </citation>
    <scope>NUCLEOTIDE SEQUENCE [LARGE SCALE GENOMIC DNA]</scope>
    <source>
        <strain evidence="4">ATCC BAA-1283 / AT1b</strain>
    </source>
</reference>
<accession>C4L0Q9</accession>